<evidence type="ECO:0000256" key="5">
    <source>
        <dbReference type="PROSITE-ProRule" id="PRU10007"/>
    </source>
</evidence>
<dbReference type="FunFam" id="3.40.309.10:FF:000012">
    <property type="entry name" value="Betaine aldehyde dehydrogenase"/>
    <property type="match status" value="1"/>
</dbReference>
<comment type="similarity">
    <text evidence="1 6">Belongs to the aldehyde dehydrogenase family.</text>
</comment>
<dbReference type="VEuPathDB" id="FungiDB:C8Q69DRAFT_505156"/>
<dbReference type="Proteomes" id="UP000283841">
    <property type="component" value="Unassembled WGS sequence"/>
</dbReference>
<dbReference type="InterPro" id="IPR016162">
    <property type="entry name" value="Ald_DH_N"/>
</dbReference>
<evidence type="ECO:0000259" key="7">
    <source>
        <dbReference type="Pfam" id="PF00171"/>
    </source>
</evidence>
<dbReference type="PROSITE" id="PS00687">
    <property type="entry name" value="ALDEHYDE_DEHYDR_GLU"/>
    <property type="match status" value="1"/>
</dbReference>
<evidence type="ECO:0000313" key="9">
    <source>
        <dbReference type="Proteomes" id="UP000283841"/>
    </source>
</evidence>
<dbReference type="Pfam" id="PF00171">
    <property type="entry name" value="Aldedh"/>
    <property type="match status" value="1"/>
</dbReference>
<organism evidence="8 9">
    <name type="scientific">Byssochlamys spectabilis</name>
    <name type="common">Paecilomyces variotii</name>
    <dbReference type="NCBI Taxonomy" id="264951"/>
    <lineage>
        <taxon>Eukaryota</taxon>
        <taxon>Fungi</taxon>
        <taxon>Dikarya</taxon>
        <taxon>Ascomycota</taxon>
        <taxon>Pezizomycotina</taxon>
        <taxon>Eurotiomycetes</taxon>
        <taxon>Eurotiomycetidae</taxon>
        <taxon>Eurotiales</taxon>
        <taxon>Thermoascaceae</taxon>
        <taxon>Paecilomyces</taxon>
    </lineage>
</organism>
<dbReference type="STRING" id="264951.A0A443I364"/>
<comment type="caution">
    <text evidence="8">The sequence shown here is derived from an EMBL/GenBank/DDBJ whole genome shotgun (WGS) entry which is preliminary data.</text>
</comment>
<dbReference type="SUPFAM" id="SSF53720">
    <property type="entry name" value="ALDH-like"/>
    <property type="match status" value="1"/>
</dbReference>
<dbReference type="InterPro" id="IPR029510">
    <property type="entry name" value="Ald_DH_CS_GLU"/>
</dbReference>
<sequence length="483" mass="52052">MAPARVEPSIETRLFINGKFQPSKSGKTFNLTNPTTREVIAEIHEADEEDTNAAVAAAKAAFPTWRDLEPCERGVYLAKFSKLIRDSIDELAYLEAISTGKPISAFVDGNTAASNFQHFAEAGYQIQGSSSLNTRNHLNITVKQPFGVVACIIPWNAPCIFFSLKVAPALAAGNTVVLKSSEKAPLTSIYLAKLAAEAGFPPGVLNVITGFGRPCGSTLSSHMDVRCLSFTGSPVAGQQIQAAAAASNMKNVILELGGKSPAIIFEDADLESAATMTQNSIQYLSGQMCMANSRIYVHESVADRFLALFKEKFGAARLGDPLDKTTTQGPQVDEVQYNRIKSYLEIGQRDGTMTLGGDAQDGFYIKPTVFENVPEDSRIIKEEVFGPVVVINTFKTESEVISKANDTEFGLYAAVFTKNIDRAIRVSKLLEAGTVAINCTSPTQAKELPFGGFKGSGVGREGYGISLENYVETKTILIRVSPE</sequence>
<dbReference type="PANTHER" id="PTHR11699">
    <property type="entry name" value="ALDEHYDE DEHYDROGENASE-RELATED"/>
    <property type="match status" value="1"/>
</dbReference>
<dbReference type="InterPro" id="IPR016161">
    <property type="entry name" value="Ald_DH/histidinol_DH"/>
</dbReference>
<evidence type="ECO:0000256" key="3">
    <source>
        <dbReference type="ARBA" id="ARBA00024226"/>
    </source>
</evidence>
<keyword evidence="9" id="KW-1185">Reference proteome</keyword>
<feature type="active site" evidence="5">
    <location>
        <position position="255"/>
    </location>
</feature>
<dbReference type="EMBL" id="RCNU01000002">
    <property type="protein sequence ID" value="RWQ98524.1"/>
    <property type="molecule type" value="Genomic_DNA"/>
</dbReference>
<feature type="domain" description="Aldehyde dehydrogenase" evidence="7">
    <location>
        <begin position="22"/>
        <end position="476"/>
    </location>
</feature>
<evidence type="ECO:0000256" key="2">
    <source>
        <dbReference type="ARBA" id="ARBA00023002"/>
    </source>
</evidence>
<proteinExistence type="inferred from homology"/>
<protein>
    <recommendedName>
        <fullName evidence="3">aldehyde dehydrogenase (NAD(+))</fullName>
        <ecNumber evidence="3">1.2.1.3</ecNumber>
    </recommendedName>
</protein>
<dbReference type="Gene3D" id="3.40.605.10">
    <property type="entry name" value="Aldehyde Dehydrogenase, Chain A, domain 1"/>
    <property type="match status" value="1"/>
</dbReference>
<dbReference type="InterPro" id="IPR015590">
    <property type="entry name" value="Aldehyde_DH_dom"/>
</dbReference>
<dbReference type="AlphaFoldDB" id="A0A443I364"/>
<evidence type="ECO:0000256" key="6">
    <source>
        <dbReference type="RuleBase" id="RU003345"/>
    </source>
</evidence>
<gene>
    <name evidence="8" type="ORF">C8Q69DRAFT_505156</name>
</gene>
<dbReference type="RefSeq" id="XP_028488169.1">
    <property type="nucleotide sequence ID" value="XM_028632674.1"/>
</dbReference>
<reference evidence="8 9" key="1">
    <citation type="journal article" date="2018" name="Front. Microbiol.">
        <title>Genomic and genetic insights into a cosmopolitan fungus, Paecilomyces variotii (Eurotiales).</title>
        <authorList>
            <person name="Urquhart A.S."/>
            <person name="Mondo S.J."/>
            <person name="Makela M.R."/>
            <person name="Hane J.K."/>
            <person name="Wiebenga A."/>
            <person name="He G."/>
            <person name="Mihaltcheva S."/>
            <person name="Pangilinan J."/>
            <person name="Lipzen A."/>
            <person name="Barry K."/>
            <person name="de Vries R.P."/>
            <person name="Grigoriev I.V."/>
            <person name="Idnurm A."/>
        </authorList>
    </citation>
    <scope>NUCLEOTIDE SEQUENCE [LARGE SCALE GENOMIC DNA]</scope>
    <source>
        <strain evidence="8 9">CBS 101075</strain>
    </source>
</reference>
<dbReference type="EC" id="1.2.1.3" evidence="3"/>
<keyword evidence="2 6" id="KW-0560">Oxidoreductase</keyword>
<dbReference type="GO" id="GO:0004029">
    <property type="term" value="F:aldehyde dehydrogenase (NAD+) activity"/>
    <property type="evidence" value="ECO:0007669"/>
    <property type="project" value="UniProtKB-EC"/>
</dbReference>
<comment type="catalytic activity">
    <reaction evidence="4">
        <text>an aldehyde + NAD(+) + H2O = a carboxylate + NADH + 2 H(+)</text>
        <dbReference type="Rhea" id="RHEA:16185"/>
        <dbReference type="ChEBI" id="CHEBI:15377"/>
        <dbReference type="ChEBI" id="CHEBI:15378"/>
        <dbReference type="ChEBI" id="CHEBI:17478"/>
        <dbReference type="ChEBI" id="CHEBI:29067"/>
        <dbReference type="ChEBI" id="CHEBI:57540"/>
        <dbReference type="ChEBI" id="CHEBI:57945"/>
        <dbReference type="EC" id="1.2.1.3"/>
    </reaction>
</comment>
<dbReference type="InterPro" id="IPR016163">
    <property type="entry name" value="Ald_DH_C"/>
</dbReference>
<dbReference type="Gene3D" id="3.40.309.10">
    <property type="entry name" value="Aldehyde Dehydrogenase, Chain A, domain 2"/>
    <property type="match status" value="1"/>
</dbReference>
<name>A0A443I364_BYSSP</name>
<dbReference type="GeneID" id="39601951"/>
<evidence type="ECO:0000256" key="1">
    <source>
        <dbReference type="ARBA" id="ARBA00009986"/>
    </source>
</evidence>
<evidence type="ECO:0000313" key="8">
    <source>
        <dbReference type="EMBL" id="RWQ98524.1"/>
    </source>
</evidence>
<evidence type="ECO:0000256" key="4">
    <source>
        <dbReference type="ARBA" id="ARBA00049194"/>
    </source>
</evidence>
<accession>A0A443I364</accession>
<dbReference type="FunFam" id="3.40.605.10:FF:000001">
    <property type="entry name" value="Aldehyde dehydrogenase 1"/>
    <property type="match status" value="1"/>
</dbReference>